<dbReference type="InterPro" id="IPR005467">
    <property type="entry name" value="His_kinase_dom"/>
</dbReference>
<keyword evidence="15" id="KW-1185">Reference proteome</keyword>
<evidence type="ECO:0000256" key="2">
    <source>
        <dbReference type="ARBA" id="ARBA00012438"/>
    </source>
</evidence>
<evidence type="ECO:0000256" key="7">
    <source>
        <dbReference type="ARBA" id="ARBA00055745"/>
    </source>
</evidence>
<evidence type="ECO:0000256" key="8">
    <source>
        <dbReference type="PROSITE-ProRule" id="PRU00169"/>
    </source>
</evidence>
<dbReference type="RefSeq" id="WP_127084400.1">
    <property type="nucleotide sequence ID" value="NZ_RSCL01000017.1"/>
</dbReference>
<feature type="coiled-coil region" evidence="9">
    <location>
        <begin position="262"/>
        <end position="290"/>
    </location>
</feature>
<reference evidence="14" key="1">
    <citation type="submission" date="2018-12" db="EMBL/GenBank/DDBJ databases">
        <authorList>
            <person name="Will S."/>
            <person name="Neumann-Schaal M."/>
            <person name="Henke P."/>
        </authorList>
    </citation>
    <scope>NUCLEOTIDE SEQUENCE</scope>
    <source>
        <strain evidence="14">PCC 7102</strain>
    </source>
</reference>
<evidence type="ECO:0000259" key="11">
    <source>
        <dbReference type="PROSITE" id="PS50110"/>
    </source>
</evidence>
<dbReference type="AlphaFoldDB" id="A0A3S1C882"/>
<evidence type="ECO:0000256" key="3">
    <source>
        <dbReference type="ARBA" id="ARBA00022553"/>
    </source>
</evidence>
<reference evidence="14" key="2">
    <citation type="journal article" date="2019" name="Genome Biol. Evol.">
        <title>Day and night: Metabolic profiles and evolutionary relationships of six axenic non-marine cyanobacteria.</title>
        <authorList>
            <person name="Will S.E."/>
            <person name="Henke P."/>
            <person name="Boedeker C."/>
            <person name="Huang S."/>
            <person name="Brinkmann H."/>
            <person name="Rohde M."/>
            <person name="Jarek M."/>
            <person name="Friedl T."/>
            <person name="Seufert S."/>
            <person name="Schumacher M."/>
            <person name="Overmann J."/>
            <person name="Neumann-Schaal M."/>
            <person name="Petersen J."/>
        </authorList>
    </citation>
    <scope>NUCLEOTIDE SEQUENCE [LARGE SCALE GENOMIC DNA]</scope>
    <source>
        <strain evidence="14">PCC 7102</strain>
    </source>
</reference>
<dbReference type="InterPro" id="IPR011006">
    <property type="entry name" value="CheY-like_superfamily"/>
</dbReference>
<dbReference type="Gene3D" id="3.30.565.10">
    <property type="entry name" value="Histidine kinase-like ATPase, C-terminal domain"/>
    <property type="match status" value="1"/>
</dbReference>
<dbReference type="PROSITE" id="PS50112">
    <property type="entry name" value="PAS"/>
    <property type="match status" value="1"/>
</dbReference>
<dbReference type="Pfam" id="PF02518">
    <property type="entry name" value="HATPase_c"/>
    <property type="match status" value="1"/>
</dbReference>
<dbReference type="PANTHER" id="PTHR43711:SF26">
    <property type="entry name" value="SENSOR HISTIDINE KINASE RCSC"/>
    <property type="match status" value="1"/>
</dbReference>
<dbReference type="PANTHER" id="PTHR43711">
    <property type="entry name" value="TWO-COMPONENT HISTIDINE KINASE"/>
    <property type="match status" value="1"/>
</dbReference>
<comment type="caution">
    <text evidence="14">The sequence shown here is derived from an EMBL/GenBank/DDBJ whole genome shotgun (WGS) entry which is preliminary data.</text>
</comment>
<dbReference type="Gene3D" id="1.10.287.130">
    <property type="match status" value="1"/>
</dbReference>
<dbReference type="SUPFAM" id="SSF55785">
    <property type="entry name" value="PYP-like sensor domain (PAS domain)"/>
    <property type="match status" value="1"/>
</dbReference>
<organism evidence="14 15">
    <name type="scientific">Dulcicalothrix desertica PCC 7102</name>
    <dbReference type="NCBI Taxonomy" id="232991"/>
    <lineage>
        <taxon>Bacteria</taxon>
        <taxon>Bacillati</taxon>
        <taxon>Cyanobacteriota</taxon>
        <taxon>Cyanophyceae</taxon>
        <taxon>Nostocales</taxon>
        <taxon>Calotrichaceae</taxon>
        <taxon>Dulcicalothrix</taxon>
    </lineage>
</organism>
<evidence type="ECO:0000259" key="13">
    <source>
        <dbReference type="PROSITE" id="PS50113"/>
    </source>
</evidence>
<dbReference type="EMBL" id="RSCL01000017">
    <property type="protein sequence ID" value="RUT02121.1"/>
    <property type="molecule type" value="Genomic_DNA"/>
</dbReference>
<feature type="domain" description="PAC" evidence="13">
    <location>
        <begin position="227"/>
        <end position="276"/>
    </location>
</feature>
<dbReference type="PRINTS" id="PR00344">
    <property type="entry name" value="BCTRLSENSOR"/>
</dbReference>
<name>A0A3S1C882_9CYAN</name>
<dbReference type="PROSITE" id="PS50109">
    <property type="entry name" value="HIS_KIN"/>
    <property type="match status" value="1"/>
</dbReference>
<dbReference type="CDD" id="cd00130">
    <property type="entry name" value="PAS"/>
    <property type="match status" value="1"/>
</dbReference>
<dbReference type="CDD" id="cd00075">
    <property type="entry name" value="HATPase"/>
    <property type="match status" value="1"/>
</dbReference>
<feature type="domain" description="Response regulatory" evidence="11">
    <location>
        <begin position="3"/>
        <end position="119"/>
    </location>
</feature>
<proteinExistence type="predicted"/>
<accession>A0A3S1C882</accession>
<dbReference type="InterPro" id="IPR050736">
    <property type="entry name" value="Sensor_HK_Regulatory"/>
</dbReference>
<dbReference type="SMART" id="SM00387">
    <property type="entry name" value="HATPase_c"/>
    <property type="match status" value="1"/>
</dbReference>
<dbReference type="SMART" id="SM00091">
    <property type="entry name" value="PAS"/>
    <property type="match status" value="1"/>
</dbReference>
<dbReference type="SUPFAM" id="SSF55874">
    <property type="entry name" value="ATPase domain of HSP90 chaperone/DNA topoisomerase II/histidine kinase"/>
    <property type="match status" value="1"/>
</dbReference>
<dbReference type="NCBIfam" id="TIGR00229">
    <property type="entry name" value="sensory_box"/>
    <property type="match status" value="1"/>
</dbReference>
<dbReference type="OrthoDB" id="509491at2"/>
<comment type="function">
    <text evidence="7">Photoreceptor which exists in two forms that are reversibly interconvertible by light: the R form that absorbs maximally in the red region of the spectrum and the FR form that absorbs maximally in the far-red region.</text>
</comment>
<dbReference type="CDD" id="cd00082">
    <property type="entry name" value="HisKA"/>
    <property type="match status" value="1"/>
</dbReference>
<dbReference type="PROSITE" id="PS50113">
    <property type="entry name" value="PAC"/>
    <property type="match status" value="1"/>
</dbReference>
<feature type="domain" description="PAS" evidence="12">
    <location>
        <begin position="152"/>
        <end position="194"/>
    </location>
</feature>
<dbReference type="SMART" id="SM00388">
    <property type="entry name" value="HisKA"/>
    <property type="match status" value="1"/>
</dbReference>
<dbReference type="Pfam" id="PF13426">
    <property type="entry name" value="PAS_9"/>
    <property type="match status" value="1"/>
</dbReference>
<dbReference type="PROSITE" id="PS50110">
    <property type="entry name" value="RESPONSE_REGULATORY"/>
    <property type="match status" value="1"/>
</dbReference>
<evidence type="ECO:0000313" key="15">
    <source>
        <dbReference type="Proteomes" id="UP000271624"/>
    </source>
</evidence>
<dbReference type="InterPro" id="IPR035965">
    <property type="entry name" value="PAS-like_dom_sf"/>
</dbReference>
<dbReference type="InterPro" id="IPR000700">
    <property type="entry name" value="PAS-assoc_C"/>
</dbReference>
<dbReference type="FunFam" id="3.30.565.10:FF:000006">
    <property type="entry name" value="Sensor histidine kinase WalK"/>
    <property type="match status" value="1"/>
</dbReference>
<evidence type="ECO:0000256" key="6">
    <source>
        <dbReference type="ARBA" id="ARBA00023012"/>
    </source>
</evidence>
<dbReference type="Proteomes" id="UP000271624">
    <property type="component" value="Unassembled WGS sequence"/>
</dbReference>
<dbReference type="Pfam" id="PF00512">
    <property type="entry name" value="HisKA"/>
    <property type="match status" value="1"/>
</dbReference>
<evidence type="ECO:0000259" key="12">
    <source>
        <dbReference type="PROSITE" id="PS50112"/>
    </source>
</evidence>
<keyword evidence="4" id="KW-0808">Transferase</keyword>
<gene>
    <name evidence="14" type="ORF">DSM106972_061960</name>
</gene>
<dbReference type="InterPro" id="IPR000014">
    <property type="entry name" value="PAS"/>
</dbReference>
<dbReference type="InterPro" id="IPR001789">
    <property type="entry name" value="Sig_transdc_resp-reg_receiver"/>
</dbReference>
<dbReference type="InterPro" id="IPR004358">
    <property type="entry name" value="Sig_transdc_His_kin-like_C"/>
</dbReference>
<dbReference type="EC" id="2.7.13.3" evidence="2"/>
<evidence type="ECO:0000256" key="1">
    <source>
        <dbReference type="ARBA" id="ARBA00000085"/>
    </source>
</evidence>
<dbReference type="SUPFAM" id="SSF52172">
    <property type="entry name" value="CheY-like"/>
    <property type="match status" value="1"/>
</dbReference>
<evidence type="ECO:0000256" key="9">
    <source>
        <dbReference type="SAM" id="Coils"/>
    </source>
</evidence>
<dbReference type="InterPro" id="IPR036890">
    <property type="entry name" value="HATPase_C_sf"/>
</dbReference>
<feature type="domain" description="Histidine kinase" evidence="10">
    <location>
        <begin position="294"/>
        <end position="510"/>
    </location>
</feature>
<dbReference type="GO" id="GO:0000155">
    <property type="term" value="F:phosphorelay sensor kinase activity"/>
    <property type="evidence" value="ECO:0007669"/>
    <property type="project" value="InterPro"/>
</dbReference>
<keyword evidence="5" id="KW-0418">Kinase</keyword>
<dbReference type="InterPro" id="IPR036097">
    <property type="entry name" value="HisK_dim/P_sf"/>
</dbReference>
<evidence type="ECO:0000256" key="5">
    <source>
        <dbReference type="ARBA" id="ARBA00022777"/>
    </source>
</evidence>
<dbReference type="Gene3D" id="3.30.450.20">
    <property type="entry name" value="PAS domain"/>
    <property type="match status" value="1"/>
</dbReference>
<dbReference type="InterPro" id="IPR003594">
    <property type="entry name" value="HATPase_dom"/>
</dbReference>
<evidence type="ECO:0000313" key="14">
    <source>
        <dbReference type="EMBL" id="RUT02121.1"/>
    </source>
</evidence>
<keyword evidence="9" id="KW-0175">Coiled coil</keyword>
<evidence type="ECO:0000256" key="4">
    <source>
        <dbReference type="ARBA" id="ARBA00022679"/>
    </source>
</evidence>
<feature type="modified residue" description="4-aspartylphosphate" evidence="8">
    <location>
        <position position="53"/>
    </location>
</feature>
<sequence length="518" mass="58921">MSRILLLLEHTENRRLLSEWLERYYEVIIGDAAVLTRQAVPLLDDKFDLCIVDGVALNHLWEWIRARKEAEYPVFLPFLLSTICSDVKLFTRDLWQSIDELITKPLEKRELHARIEILLRSRQLSLELYATNIKLQQEIAEREQALSLLRQSELRFRRIVQSSIVGIVIADFNGNIYEANDTFLQIIGYTRQDLEAGNISWIEMTPSEYLPLDEQAIEQIKATGDYTVYEKQYIRKDGSRIPVLVGAIQIEPEQPNTIAFILDITERKIAELETQKALEQERELNQLKSRFVSMVSHEFRNPLNIIQGYTALLEKQGAGWSQEKQAEVLQKIRKSVNNVVGLLDDVLVISKGEITSQAFNPTIINVKQFCQNLVAEMQLVANPKHQILLLAPEQEIQVNLDEKALQQIITNLLSNAIKYSPQGGDILFELAYYDKAITFKIEDKGIGISTEDQQKLFESFYRAKNVGNIPGTGLGLAIVKQAVELHQGEINVTSNLGTGTTFTITIPIDIGKIPPDPP</sequence>
<keyword evidence="6" id="KW-0902">Two-component regulatory system</keyword>
<keyword evidence="3 8" id="KW-0597">Phosphoprotein</keyword>
<dbReference type="SUPFAM" id="SSF47384">
    <property type="entry name" value="Homodimeric domain of signal transducing histidine kinase"/>
    <property type="match status" value="1"/>
</dbReference>
<protein>
    <recommendedName>
        <fullName evidence="2">histidine kinase</fullName>
        <ecNumber evidence="2">2.7.13.3</ecNumber>
    </recommendedName>
</protein>
<dbReference type="InterPro" id="IPR003661">
    <property type="entry name" value="HisK_dim/P_dom"/>
</dbReference>
<evidence type="ECO:0000259" key="10">
    <source>
        <dbReference type="PROSITE" id="PS50109"/>
    </source>
</evidence>
<comment type="catalytic activity">
    <reaction evidence="1">
        <text>ATP + protein L-histidine = ADP + protein N-phospho-L-histidine.</text>
        <dbReference type="EC" id="2.7.13.3"/>
    </reaction>
</comment>